<evidence type="ECO:0000313" key="2">
    <source>
        <dbReference type="EMBL" id="ASK79392.1"/>
    </source>
</evidence>
<dbReference type="EMBL" id="CP022356">
    <property type="protein sequence ID" value="ASK79392.1"/>
    <property type="molecule type" value="Genomic_DNA"/>
</dbReference>
<organism evidence="2 3">
    <name type="scientific">Paraphotobacterium marinum</name>
    <dbReference type="NCBI Taxonomy" id="1755811"/>
    <lineage>
        <taxon>Bacteria</taxon>
        <taxon>Pseudomonadati</taxon>
        <taxon>Pseudomonadota</taxon>
        <taxon>Gammaproteobacteria</taxon>
        <taxon>Vibrionales</taxon>
        <taxon>Vibrionaceae</taxon>
        <taxon>Paraphotobacterium</taxon>
    </lineage>
</organism>
<dbReference type="KEGG" id="pmai:CF386_10045"/>
<evidence type="ECO:0000256" key="1">
    <source>
        <dbReference type="SAM" id="Phobius"/>
    </source>
</evidence>
<gene>
    <name evidence="2" type="ORF">CF386_10045</name>
</gene>
<feature type="transmembrane region" description="Helical" evidence="1">
    <location>
        <begin position="362"/>
        <end position="385"/>
    </location>
</feature>
<dbReference type="OrthoDB" id="5918829at2"/>
<sequence>MAEFNWKGWGLIPLFCSKKEFKKIVSGDLWQHWAHDLKDEEIKERRRFYTRSCADLFRPIESGRFVTKLGHNSKPLFSFVQSFNNEYDEKIININQLELLALGEIYILYIHFDSPSIYTATEISKINRTVFQWEPRTEKHNVSQWTDKEGKRQNLKKHISTVLGFRLNQNRLYEEDTFGHELVNCTWIKQINGFNTGNTICVSELSAGIINQDQRYKLSVKERERLTDNQFDYWADWRCQLNLNRLVFIDQAQNESSLNWNLSKHQFYLDLFVSVISQRTSLNRFKDEMMSCSNKQRGSLHERISLYRRYYKIVHISTYPFADKLYQYFCQQADLSEIENKTFIELEYNYSLWKQEKEESTYMVLLFVSIVAALLVPASSIATIMALNYEQITSPHFLIISGLITFITILVMIFPLFKRFRKDRKLEKS</sequence>
<feature type="transmembrane region" description="Helical" evidence="1">
    <location>
        <begin position="397"/>
        <end position="417"/>
    </location>
</feature>
<accession>A0A220VGU4</accession>
<name>A0A220VGU4_9GAMM</name>
<evidence type="ECO:0000313" key="3">
    <source>
        <dbReference type="Proteomes" id="UP000242175"/>
    </source>
</evidence>
<keyword evidence="1" id="KW-0472">Membrane</keyword>
<dbReference type="RefSeq" id="WP_089074300.1">
    <property type="nucleotide sequence ID" value="NZ_CBCSAM010000004.1"/>
</dbReference>
<reference evidence="2 3" key="1">
    <citation type="journal article" date="2016" name="Int. J. Syst. Evol. Microbiol.">
        <title>Paraphotobacterium marinum gen. nov., sp. nov., a member of the family Vibrionaceae, isolated from surface seawater.</title>
        <authorList>
            <person name="Huang Z."/>
            <person name="Dong C."/>
            <person name="Shao Z."/>
        </authorList>
    </citation>
    <scope>NUCLEOTIDE SEQUENCE [LARGE SCALE GENOMIC DNA]</scope>
    <source>
        <strain evidence="2 3">NSCS20N07D</strain>
    </source>
</reference>
<dbReference type="Proteomes" id="UP000242175">
    <property type="component" value="Chromosome small"/>
</dbReference>
<proteinExistence type="predicted"/>
<keyword evidence="1" id="KW-1133">Transmembrane helix</keyword>
<keyword evidence="3" id="KW-1185">Reference proteome</keyword>
<dbReference type="AlphaFoldDB" id="A0A220VGU4"/>
<keyword evidence="1" id="KW-0812">Transmembrane</keyword>
<protein>
    <submittedName>
        <fullName evidence="2">Uncharacterized protein</fullName>
    </submittedName>
</protein>